<feature type="transmembrane region" description="Helical" evidence="2">
    <location>
        <begin position="357"/>
        <end position="386"/>
    </location>
</feature>
<evidence type="ECO:0000256" key="1">
    <source>
        <dbReference type="SAM" id="MobiDB-lite"/>
    </source>
</evidence>
<accession>A0A1L7X6X0</accession>
<protein>
    <submittedName>
        <fullName evidence="3">Uncharacterized protein</fullName>
    </submittedName>
</protein>
<dbReference type="PANTHER" id="PTHR37048:SF2">
    <property type="entry name" value="QUESTIONABLE PROTEIN"/>
    <property type="match status" value="1"/>
</dbReference>
<dbReference type="EMBL" id="FJOG01000016">
    <property type="protein sequence ID" value="CZR60742.1"/>
    <property type="molecule type" value="Genomic_DNA"/>
</dbReference>
<sequence length="398" mass="45104">MPQSTRPHRASSGSMVFPNNGQNSRPRVDPKDLCIGCIVWLPPKLEHHSSITCNKENCCGRELDDGGYDHPVVVVKIRQREGSYTRGDVICTVACVTTFGDTSLSTYIDKRPQWRYMQWSIPISEPNPKAAAASIYAPFPMLRLESGTLHKQSYVRTQHTYGVPVSMLRQYNFRIHQAYAKRLCEHSCNLLTTRLGLGTQTYTPTSIVIKTGALHLTDLASTGGRIKNTSTDLRFGTTPRRSPHARRSSLGNESYPLHLLPSRNQQYAYWAEDYDLNVDPLGFGLDFRQTLAVFLLAGLPIWWNEGWDLVLYLAAGLVTWRLLGKNAVVHLAIAPLHWWLLRTFINLSRAVIPQGGWWMLVKIVVILYFVSLLCLLLPVQLLRLLVGHREPKLRFTDN</sequence>
<dbReference type="Proteomes" id="UP000184330">
    <property type="component" value="Unassembled WGS sequence"/>
</dbReference>
<dbReference type="STRING" id="576137.A0A1L7X6X0"/>
<feature type="compositionally biased region" description="Polar residues" evidence="1">
    <location>
        <begin position="1"/>
        <end position="25"/>
    </location>
</feature>
<reference evidence="3 4" key="1">
    <citation type="submission" date="2016-03" db="EMBL/GenBank/DDBJ databases">
        <authorList>
            <person name="Ploux O."/>
        </authorList>
    </citation>
    <scope>NUCLEOTIDE SEQUENCE [LARGE SCALE GENOMIC DNA]</scope>
    <source>
        <strain evidence="3 4">UAMH 11012</strain>
    </source>
</reference>
<keyword evidence="2" id="KW-1133">Transmembrane helix</keyword>
<name>A0A1L7X6X0_9HELO</name>
<feature type="region of interest" description="Disordered" evidence="1">
    <location>
        <begin position="1"/>
        <end position="27"/>
    </location>
</feature>
<dbReference type="AlphaFoldDB" id="A0A1L7X6X0"/>
<keyword evidence="2" id="KW-0472">Membrane</keyword>
<evidence type="ECO:0000256" key="2">
    <source>
        <dbReference type="SAM" id="Phobius"/>
    </source>
</evidence>
<feature type="region of interest" description="Disordered" evidence="1">
    <location>
        <begin position="230"/>
        <end position="249"/>
    </location>
</feature>
<gene>
    <name evidence="3" type="ORF">PAC_10638</name>
</gene>
<dbReference type="PANTHER" id="PTHR37048">
    <property type="entry name" value="QUESTIONABLE PROTEIN"/>
    <property type="match status" value="1"/>
</dbReference>
<keyword evidence="2" id="KW-0812">Transmembrane</keyword>
<organism evidence="3 4">
    <name type="scientific">Phialocephala subalpina</name>
    <dbReference type="NCBI Taxonomy" id="576137"/>
    <lineage>
        <taxon>Eukaryota</taxon>
        <taxon>Fungi</taxon>
        <taxon>Dikarya</taxon>
        <taxon>Ascomycota</taxon>
        <taxon>Pezizomycotina</taxon>
        <taxon>Leotiomycetes</taxon>
        <taxon>Helotiales</taxon>
        <taxon>Mollisiaceae</taxon>
        <taxon>Phialocephala</taxon>
        <taxon>Phialocephala fortinii species complex</taxon>
    </lineage>
</organism>
<keyword evidence="4" id="KW-1185">Reference proteome</keyword>
<dbReference type="OrthoDB" id="3537171at2759"/>
<evidence type="ECO:0000313" key="4">
    <source>
        <dbReference type="Proteomes" id="UP000184330"/>
    </source>
</evidence>
<proteinExistence type="predicted"/>
<evidence type="ECO:0000313" key="3">
    <source>
        <dbReference type="EMBL" id="CZR60742.1"/>
    </source>
</evidence>